<reference evidence="4" key="1">
    <citation type="submission" date="2024-04" db="EMBL/GenBank/DDBJ databases">
        <title>Salinicola lusitanus LLJ914,a marine bacterium isolated from the Okinawa Trough.</title>
        <authorList>
            <person name="Li J."/>
        </authorList>
    </citation>
    <scope>NUCLEOTIDE SEQUENCE [LARGE SCALE GENOMIC DNA]</scope>
</reference>
<sequence length="311" mass="35190">MQLAAEQSMASVGFCVITTIKRGYPLEDATHIALRTVRRFLENHGNSIETVVFAVSETEEGLSALIPADIGNSEGEPVVPEKDSDDGEESLEVDLGQVGTHAFARMEGDVDKQRKLILQGQMTEAAAQKQHQRNYNRWLCRARAEDLSDIAALKALYQTGVDLCGRTVMVLVGRNIPVNLIDIEKALLYFIHVMDHITAKEYVMVYFHTLTSEHNHLDSDFLKNLHDIVDTKYKKNLKAFYFVHPSFRSKVSTWFFTTFSVSGIKEKVRYLDNLQQLFTCIRPEQIDIPPFVLEYDARVNGAYSRPQSSGL</sequence>
<dbReference type="SMART" id="SM00516">
    <property type="entry name" value="SEC14"/>
    <property type="match status" value="1"/>
</dbReference>
<dbReference type="Gene3D" id="3.40.525.10">
    <property type="entry name" value="CRAL-TRIO lipid binding domain"/>
    <property type="match status" value="1"/>
</dbReference>
<feature type="domain" description="CRAL-TRIO" evidence="2">
    <location>
        <begin position="149"/>
        <end position="297"/>
    </location>
</feature>
<dbReference type="Pfam" id="PF13716">
    <property type="entry name" value="CRAL_TRIO_2"/>
    <property type="match status" value="1"/>
</dbReference>
<evidence type="ECO:0000256" key="1">
    <source>
        <dbReference type="SAM" id="MobiDB-lite"/>
    </source>
</evidence>
<dbReference type="InterPro" id="IPR043472">
    <property type="entry name" value="Macro_dom-like"/>
</dbReference>
<accession>A0AAW0P2V1</accession>
<dbReference type="Proteomes" id="UP001460270">
    <property type="component" value="Unassembled WGS sequence"/>
</dbReference>
<dbReference type="CDD" id="cd00170">
    <property type="entry name" value="SEC14"/>
    <property type="match status" value="1"/>
</dbReference>
<proteinExistence type="predicted"/>
<dbReference type="InterPro" id="IPR001251">
    <property type="entry name" value="CRAL-TRIO_dom"/>
</dbReference>
<name>A0AAW0P2V1_9GOBI</name>
<organism evidence="3 4">
    <name type="scientific">Mugilogobius chulae</name>
    <name type="common">yellowstripe goby</name>
    <dbReference type="NCBI Taxonomy" id="88201"/>
    <lineage>
        <taxon>Eukaryota</taxon>
        <taxon>Metazoa</taxon>
        <taxon>Chordata</taxon>
        <taxon>Craniata</taxon>
        <taxon>Vertebrata</taxon>
        <taxon>Euteleostomi</taxon>
        <taxon>Actinopterygii</taxon>
        <taxon>Neopterygii</taxon>
        <taxon>Teleostei</taxon>
        <taxon>Neoteleostei</taxon>
        <taxon>Acanthomorphata</taxon>
        <taxon>Gobiaria</taxon>
        <taxon>Gobiiformes</taxon>
        <taxon>Gobioidei</taxon>
        <taxon>Gobiidae</taxon>
        <taxon>Gobionellinae</taxon>
        <taxon>Mugilogobius</taxon>
    </lineage>
</organism>
<dbReference type="AlphaFoldDB" id="A0AAW0P2V1"/>
<evidence type="ECO:0000313" key="4">
    <source>
        <dbReference type="Proteomes" id="UP001460270"/>
    </source>
</evidence>
<dbReference type="Gene3D" id="3.40.220.10">
    <property type="entry name" value="Leucine Aminopeptidase, subunit E, domain 1"/>
    <property type="match status" value="1"/>
</dbReference>
<evidence type="ECO:0000313" key="3">
    <source>
        <dbReference type="EMBL" id="KAK7913688.1"/>
    </source>
</evidence>
<keyword evidence="4" id="KW-1185">Reference proteome</keyword>
<dbReference type="PANTHER" id="PTHR48411">
    <property type="entry name" value="OS01G0948300 PROTEIN"/>
    <property type="match status" value="1"/>
</dbReference>
<dbReference type="InterPro" id="IPR036865">
    <property type="entry name" value="CRAL-TRIO_dom_sf"/>
</dbReference>
<comment type="caution">
    <text evidence="3">The sequence shown here is derived from an EMBL/GenBank/DDBJ whole genome shotgun (WGS) entry which is preliminary data.</text>
</comment>
<dbReference type="EMBL" id="JBBPFD010000009">
    <property type="protein sequence ID" value="KAK7913688.1"/>
    <property type="molecule type" value="Genomic_DNA"/>
</dbReference>
<dbReference type="SUPFAM" id="SSF52087">
    <property type="entry name" value="CRAL/TRIO domain"/>
    <property type="match status" value="1"/>
</dbReference>
<dbReference type="PANTHER" id="PTHR48411:SF1">
    <property type="entry name" value="OS01G0948300 PROTEIN"/>
    <property type="match status" value="1"/>
</dbReference>
<gene>
    <name evidence="3" type="ORF">WMY93_013899</name>
</gene>
<evidence type="ECO:0000259" key="2">
    <source>
        <dbReference type="SMART" id="SM00516"/>
    </source>
</evidence>
<protein>
    <recommendedName>
        <fullName evidence="2">CRAL-TRIO domain-containing protein</fullName>
    </recommendedName>
</protein>
<feature type="region of interest" description="Disordered" evidence="1">
    <location>
        <begin position="69"/>
        <end position="89"/>
    </location>
</feature>
<dbReference type="SUPFAM" id="SSF52949">
    <property type="entry name" value="Macro domain-like"/>
    <property type="match status" value="1"/>
</dbReference>